<dbReference type="AlphaFoldDB" id="A0AAJ8BN22"/>
<gene>
    <name evidence="1" type="ORF">An03g00820</name>
</gene>
<dbReference type="KEGG" id="ang:An03g00820"/>
<name>A0AAJ8BN22_ASPNG</name>
<protein>
    <submittedName>
        <fullName evidence="1">Uncharacterized protein</fullName>
    </submittedName>
</protein>
<accession>A0AAJ8BN22</accession>
<dbReference type="VEuPathDB" id="FungiDB:An03g00820"/>
<reference evidence="1" key="1">
    <citation type="submission" date="2025-02" db="EMBL/GenBank/DDBJ databases">
        <authorList>
            <consortium name="NCBI Genome Project"/>
        </authorList>
    </citation>
    <scope>NUCLEOTIDE SEQUENCE</scope>
</reference>
<dbReference type="GeneID" id="84590607"/>
<proteinExistence type="predicted"/>
<sequence length="189" mass="21335">MKRTVTGEEVAYIYSLKSHGLGVNTSAHFSVLECHDAEGCGVQPHGKKYLSNILFMPSAQVFREWEERDSDFAASNVFKPPTTVYNNRTLQTAWPMGHIGFLLIVTWPTTWQLLTVTHNRRVCLIDVSKLLGARLRCPGAFQTLPAFVFDRTIGPLLTQHSLYAVHRQINSSFRVESKKGVIAMIRSEK</sequence>
<dbReference type="RefSeq" id="XP_059600182.1">
    <property type="nucleotide sequence ID" value="XM_059746872.1"/>
</dbReference>
<organism evidence="1">
    <name type="scientific">Aspergillus niger</name>
    <dbReference type="NCBI Taxonomy" id="5061"/>
    <lineage>
        <taxon>Eukaryota</taxon>
        <taxon>Fungi</taxon>
        <taxon>Dikarya</taxon>
        <taxon>Ascomycota</taxon>
        <taxon>Pezizomycotina</taxon>
        <taxon>Eurotiomycetes</taxon>
        <taxon>Eurotiomycetidae</taxon>
        <taxon>Eurotiales</taxon>
        <taxon>Aspergillaceae</taxon>
        <taxon>Aspergillus</taxon>
        <taxon>Aspergillus subgen. Circumdati</taxon>
    </lineage>
</organism>
<evidence type="ECO:0000313" key="1">
    <source>
        <dbReference type="RefSeq" id="XP_059600182.1"/>
    </source>
</evidence>
<reference evidence="1" key="2">
    <citation type="submission" date="2025-08" db="UniProtKB">
        <authorList>
            <consortium name="RefSeq"/>
        </authorList>
    </citation>
    <scope>IDENTIFICATION</scope>
</reference>